<keyword evidence="16" id="KW-0175">Coiled coil</keyword>
<dbReference type="InterPro" id="IPR001054">
    <property type="entry name" value="A/G_cyclase"/>
</dbReference>
<comment type="similarity">
    <text evidence="14">Belongs to the adenylyl cyclase class-4/guanylyl cyclase family.</text>
</comment>
<evidence type="ECO:0000256" key="16">
    <source>
        <dbReference type="SAM" id="Coils"/>
    </source>
</evidence>
<dbReference type="Gene3D" id="3.40.50.2300">
    <property type="match status" value="2"/>
</dbReference>
<dbReference type="FunFam" id="1.10.510.10:FF:000420">
    <property type="entry name" value="Guanylate cyclase"/>
    <property type="match status" value="1"/>
</dbReference>
<evidence type="ECO:0000256" key="8">
    <source>
        <dbReference type="ARBA" id="ARBA00023134"/>
    </source>
</evidence>
<dbReference type="InterPro" id="IPR029787">
    <property type="entry name" value="Nucleotide_cyclase"/>
</dbReference>
<keyword evidence="5" id="KW-0732">Signal</keyword>
<evidence type="ECO:0000256" key="5">
    <source>
        <dbReference type="ARBA" id="ARBA00022729"/>
    </source>
</evidence>
<evidence type="ECO:0000313" key="21">
    <source>
        <dbReference type="Proteomes" id="UP000759131"/>
    </source>
</evidence>
<keyword evidence="7 17" id="KW-1133">Transmembrane helix</keyword>
<gene>
    <name evidence="20" type="ORF">OSB1V03_LOCUS2173</name>
</gene>
<dbReference type="Gene3D" id="1.10.510.10">
    <property type="entry name" value="Transferase(Phosphotransferase) domain 1"/>
    <property type="match status" value="1"/>
</dbReference>
<dbReference type="Pfam" id="PF07714">
    <property type="entry name" value="PK_Tyr_Ser-Thr"/>
    <property type="match status" value="1"/>
</dbReference>
<dbReference type="GO" id="GO:0005524">
    <property type="term" value="F:ATP binding"/>
    <property type="evidence" value="ECO:0007669"/>
    <property type="project" value="InterPro"/>
</dbReference>
<dbReference type="CDD" id="cd14042">
    <property type="entry name" value="PK_GC-A_B"/>
    <property type="match status" value="1"/>
</dbReference>
<keyword evidence="8" id="KW-0342">GTP-binding</keyword>
<dbReference type="GO" id="GO:0005886">
    <property type="term" value="C:plasma membrane"/>
    <property type="evidence" value="ECO:0007669"/>
    <property type="project" value="TreeGrafter"/>
</dbReference>
<dbReference type="CDD" id="cd07302">
    <property type="entry name" value="CHD"/>
    <property type="match status" value="1"/>
</dbReference>
<evidence type="ECO:0000259" key="19">
    <source>
        <dbReference type="PROSITE" id="PS50125"/>
    </source>
</evidence>
<dbReference type="Proteomes" id="UP000759131">
    <property type="component" value="Unassembled WGS sequence"/>
</dbReference>
<dbReference type="InterPro" id="IPR050401">
    <property type="entry name" value="Cyclic_nucleotide_synthase"/>
</dbReference>
<keyword evidence="11" id="KW-0325">Glycoprotein</keyword>
<sequence>VSTFVTAFHESIFLYALALNETIAEGITGNVSIDENGDRSVDYSLLNMDPNTGNYEVVSNYFGVSRQFIDVPNRVIYWAGGLTGPPPDTPVCGFEDERCADDVASQYAIVSGILSGLLLVLFVVFIIVYRHYKLEAELASMTWKIRYDDIITHSGISNRQGFGSRMSLTRTSISSDTLPLVDTNNSCQIFARTGLYKGIVVAIKPIDKLRVDITRSLLIELKHMKDLQHNHVVRFLGACLDPPNCCIVTEYCPKGSLQDILENDEIKLDWMFRYSLMHDIIKGMAYVHSSEMHVHGNLKSSNCVVDSRFVLKVTDFGLQTLRKCDIDSESYAYWRKKLWTAPELLRTKEHYPKPTQKGDVYSFAIIAHEIVLRQGPFYCGPHCDLSPREIIESVCEDGFRPLLEDTMADEEILAMIMKSWSEDVIERPDFVSLQSIMRKVNKANESSNILDNLLSRMEQYANNLESLVQERTSDYLEEKRKAEDLLYQLLPKSVASQLIRGESVRAEAYDSVTIYFSDIVGFTTLSAASTPMQVVDLLNDLYTTFDSTIESFDVYKVETIGDAYMVVSGIPVRNGLRHAREIARMALSLLNAVTSFKIRHRPNEQLMLRIGLHSGSCVAGVVGLKMPRYCLFGDTVNTASRMESNGARVYFSID</sequence>
<keyword evidence="9 17" id="KW-0472">Membrane</keyword>
<dbReference type="GO" id="GO:0007168">
    <property type="term" value="P:receptor guanylyl cyclase signaling pathway"/>
    <property type="evidence" value="ECO:0007669"/>
    <property type="project" value="TreeGrafter"/>
</dbReference>
<evidence type="ECO:0000313" key="20">
    <source>
        <dbReference type="EMBL" id="CAD7621702.1"/>
    </source>
</evidence>
<dbReference type="InterPro" id="IPR000719">
    <property type="entry name" value="Prot_kinase_dom"/>
</dbReference>
<organism evidence="20">
    <name type="scientific">Medioppia subpectinata</name>
    <dbReference type="NCBI Taxonomy" id="1979941"/>
    <lineage>
        <taxon>Eukaryota</taxon>
        <taxon>Metazoa</taxon>
        <taxon>Ecdysozoa</taxon>
        <taxon>Arthropoda</taxon>
        <taxon>Chelicerata</taxon>
        <taxon>Arachnida</taxon>
        <taxon>Acari</taxon>
        <taxon>Acariformes</taxon>
        <taxon>Sarcoptiformes</taxon>
        <taxon>Oribatida</taxon>
        <taxon>Brachypylina</taxon>
        <taxon>Oppioidea</taxon>
        <taxon>Oppiidae</taxon>
        <taxon>Medioppia</taxon>
    </lineage>
</organism>
<dbReference type="GO" id="GO:0004672">
    <property type="term" value="F:protein kinase activity"/>
    <property type="evidence" value="ECO:0007669"/>
    <property type="project" value="InterPro"/>
</dbReference>
<dbReference type="GO" id="GO:0004016">
    <property type="term" value="F:adenylate cyclase activity"/>
    <property type="evidence" value="ECO:0007669"/>
    <property type="project" value="TreeGrafter"/>
</dbReference>
<evidence type="ECO:0000256" key="10">
    <source>
        <dbReference type="ARBA" id="ARBA00023170"/>
    </source>
</evidence>
<evidence type="ECO:0000256" key="13">
    <source>
        <dbReference type="ARBA" id="ARBA00023293"/>
    </source>
</evidence>
<protein>
    <recommendedName>
        <fullName evidence="3 15">Guanylate cyclase</fullName>
        <ecNumber evidence="3 15">4.6.1.2</ecNumber>
    </recommendedName>
</protein>
<dbReference type="GO" id="GO:0004383">
    <property type="term" value="F:guanylate cyclase activity"/>
    <property type="evidence" value="ECO:0007669"/>
    <property type="project" value="UniProtKB-EC"/>
</dbReference>
<keyword evidence="10" id="KW-0675">Receptor</keyword>
<dbReference type="GO" id="GO:0005525">
    <property type="term" value="F:GTP binding"/>
    <property type="evidence" value="ECO:0007669"/>
    <property type="project" value="UniProtKB-KW"/>
</dbReference>
<proteinExistence type="inferred from homology"/>
<dbReference type="SUPFAM" id="SSF53822">
    <property type="entry name" value="Periplasmic binding protein-like I"/>
    <property type="match status" value="1"/>
</dbReference>
<evidence type="ECO:0000256" key="9">
    <source>
        <dbReference type="ARBA" id="ARBA00023136"/>
    </source>
</evidence>
<dbReference type="AlphaFoldDB" id="A0A7R9KF08"/>
<evidence type="ECO:0000256" key="11">
    <source>
        <dbReference type="ARBA" id="ARBA00023180"/>
    </source>
</evidence>
<dbReference type="Gene3D" id="3.30.70.1230">
    <property type="entry name" value="Nucleotide cyclase"/>
    <property type="match status" value="1"/>
</dbReference>
<feature type="domain" description="Protein kinase" evidence="18">
    <location>
        <begin position="154"/>
        <end position="437"/>
    </location>
</feature>
<evidence type="ECO:0000256" key="3">
    <source>
        <dbReference type="ARBA" id="ARBA00012202"/>
    </source>
</evidence>
<keyword evidence="21" id="KW-1185">Reference proteome</keyword>
<keyword evidence="4 17" id="KW-0812">Transmembrane</keyword>
<evidence type="ECO:0000259" key="18">
    <source>
        <dbReference type="PROSITE" id="PS50011"/>
    </source>
</evidence>
<dbReference type="EC" id="4.6.1.2" evidence="3 15"/>
<dbReference type="PROSITE" id="PS50011">
    <property type="entry name" value="PROTEIN_KINASE_DOM"/>
    <property type="match status" value="1"/>
</dbReference>
<evidence type="ECO:0000256" key="12">
    <source>
        <dbReference type="ARBA" id="ARBA00023239"/>
    </source>
</evidence>
<keyword evidence="6" id="KW-0547">Nucleotide-binding</keyword>
<dbReference type="SUPFAM" id="SSF56112">
    <property type="entry name" value="Protein kinase-like (PK-like)"/>
    <property type="match status" value="1"/>
</dbReference>
<dbReference type="PROSITE" id="PS50125">
    <property type="entry name" value="GUANYLATE_CYCLASE_2"/>
    <property type="match status" value="1"/>
</dbReference>
<feature type="transmembrane region" description="Helical" evidence="17">
    <location>
        <begin position="107"/>
        <end position="129"/>
    </location>
</feature>
<evidence type="ECO:0000256" key="7">
    <source>
        <dbReference type="ARBA" id="ARBA00022989"/>
    </source>
</evidence>
<dbReference type="InterPro" id="IPR001245">
    <property type="entry name" value="Ser-Thr/Tyr_kinase_cat_dom"/>
</dbReference>
<dbReference type="FunFam" id="3.40.50.2300:FF:000153">
    <property type="entry name" value="Guanylate cyclase"/>
    <property type="match status" value="1"/>
</dbReference>
<accession>A0A7R9KF08</accession>
<dbReference type="Gene3D" id="3.30.200.20">
    <property type="entry name" value="Phosphorylase Kinase, domain 1"/>
    <property type="match status" value="1"/>
</dbReference>
<dbReference type="GO" id="GO:0001653">
    <property type="term" value="F:peptide receptor activity"/>
    <property type="evidence" value="ECO:0007669"/>
    <property type="project" value="TreeGrafter"/>
</dbReference>
<dbReference type="SMART" id="SM00044">
    <property type="entry name" value="CYCc"/>
    <property type="match status" value="1"/>
</dbReference>
<evidence type="ECO:0000256" key="14">
    <source>
        <dbReference type="RuleBase" id="RU000405"/>
    </source>
</evidence>
<feature type="domain" description="Guanylate cyclase" evidence="19">
    <location>
        <begin position="513"/>
        <end position="643"/>
    </location>
</feature>
<evidence type="ECO:0000256" key="17">
    <source>
        <dbReference type="SAM" id="Phobius"/>
    </source>
</evidence>
<dbReference type="EMBL" id="CAJPIZ010000723">
    <property type="protein sequence ID" value="CAG2102132.1"/>
    <property type="molecule type" value="Genomic_DNA"/>
</dbReference>
<evidence type="ECO:0000256" key="1">
    <source>
        <dbReference type="ARBA" id="ARBA00001436"/>
    </source>
</evidence>
<evidence type="ECO:0000256" key="6">
    <source>
        <dbReference type="ARBA" id="ARBA00022741"/>
    </source>
</evidence>
<evidence type="ECO:0000256" key="4">
    <source>
        <dbReference type="ARBA" id="ARBA00022692"/>
    </source>
</evidence>
<dbReference type="SUPFAM" id="SSF55073">
    <property type="entry name" value="Nucleotide cyclase"/>
    <property type="match status" value="1"/>
</dbReference>
<dbReference type="PANTHER" id="PTHR11920">
    <property type="entry name" value="GUANYLYL CYCLASE"/>
    <property type="match status" value="1"/>
</dbReference>
<comment type="subcellular location">
    <subcellularLocation>
        <location evidence="2">Membrane</location>
        <topology evidence="2">Single-pass type I membrane protein</topology>
    </subcellularLocation>
</comment>
<dbReference type="PROSITE" id="PS00452">
    <property type="entry name" value="GUANYLATE_CYCLASE_1"/>
    <property type="match status" value="1"/>
</dbReference>
<evidence type="ECO:0000256" key="15">
    <source>
        <dbReference type="RuleBase" id="RU003431"/>
    </source>
</evidence>
<dbReference type="OrthoDB" id="6497623at2759"/>
<dbReference type="InterPro" id="IPR018297">
    <property type="entry name" value="A/G_cyclase_CS"/>
</dbReference>
<comment type="catalytic activity">
    <reaction evidence="1 15">
        <text>GTP = 3',5'-cyclic GMP + diphosphate</text>
        <dbReference type="Rhea" id="RHEA:13665"/>
        <dbReference type="ChEBI" id="CHEBI:33019"/>
        <dbReference type="ChEBI" id="CHEBI:37565"/>
        <dbReference type="ChEBI" id="CHEBI:57746"/>
        <dbReference type="EC" id="4.6.1.2"/>
    </reaction>
</comment>
<dbReference type="Gene3D" id="6.10.250.780">
    <property type="match status" value="1"/>
</dbReference>
<dbReference type="FunFam" id="3.30.70.1230:FF:000004">
    <property type="entry name" value="Guanylate cyclase"/>
    <property type="match status" value="1"/>
</dbReference>
<dbReference type="PANTHER" id="PTHR11920:SF494">
    <property type="entry name" value="ATRIAL NATRIURETIC PEPTIDE RECEPTOR 2"/>
    <property type="match status" value="1"/>
</dbReference>
<dbReference type="GO" id="GO:0035556">
    <property type="term" value="P:intracellular signal transduction"/>
    <property type="evidence" value="ECO:0007669"/>
    <property type="project" value="InterPro"/>
</dbReference>
<name>A0A7R9KF08_9ACAR</name>
<keyword evidence="13 15" id="KW-0141">cGMP biosynthesis</keyword>
<dbReference type="EMBL" id="OC855298">
    <property type="protein sequence ID" value="CAD7621702.1"/>
    <property type="molecule type" value="Genomic_DNA"/>
</dbReference>
<feature type="non-terminal residue" evidence="20">
    <location>
        <position position="1"/>
    </location>
</feature>
<keyword evidence="12 14" id="KW-0456">Lyase</keyword>
<evidence type="ECO:0000256" key="2">
    <source>
        <dbReference type="ARBA" id="ARBA00004479"/>
    </source>
</evidence>
<dbReference type="InterPro" id="IPR011009">
    <property type="entry name" value="Kinase-like_dom_sf"/>
</dbReference>
<dbReference type="InterPro" id="IPR028082">
    <property type="entry name" value="Peripla_BP_I"/>
</dbReference>
<dbReference type="Pfam" id="PF00211">
    <property type="entry name" value="Guanylate_cyc"/>
    <property type="match status" value="1"/>
</dbReference>
<reference evidence="20" key="1">
    <citation type="submission" date="2020-11" db="EMBL/GenBank/DDBJ databases">
        <authorList>
            <person name="Tran Van P."/>
        </authorList>
    </citation>
    <scope>NUCLEOTIDE SEQUENCE</scope>
</reference>
<feature type="coiled-coil region" evidence="16">
    <location>
        <begin position="443"/>
        <end position="470"/>
    </location>
</feature>